<evidence type="ECO:0008006" key="3">
    <source>
        <dbReference type="Google" id="ProtNLM"/>
    </source>
</evidence>
<organism evidence="2">
    <name type="scientific">Flavonifractor plautii</name>
    <name type="common">Fusobacterium plautii</name>
    <dbReference type="NCBI Taxonomy" id="292800"/>
    <lineage>
        <taxon>Bacteria</taxon>
        <taxon>Bacillati</taxon>
        <taxon>Bacillota</taxon>
        <taxon>Clostridia</taxon>
        <taxon>Eubacteriales</taxon>
        <taxon>Oscillospiraceae</taxon>
        <taxon>Flavonifractor</taxon>
    </lineage>
</organism>
<feature type="transmembrane region" description="Helical" evidence="1">
    <location>
        <begin position="47"/>
        <end position="68"/>
    </location>
</feature>
<evidence type="ECO:0000256" key="1">
    <source>
        <dbReference type="SAM" id="Phobius"/>
    </source>
</evidence>
<sequence length="465" mass="49731">MTELRKALERPVAGLVFDENRKNAVRDKAFTARRGGFVPRRALRRTAAALALCAALCVTAVAAGPSLWQYMQARQGPFAGLAQTVEGAVCTSGGIEIRVLSALADDVRGEVYFTVRDVEGDRLDSQLTLRCGADSDLAGRLVEYDPESRTALFAAGMSYYRPQTEGSVGLSTTGGTVLDTLHLAVERLTTRQGELDAGASCAGVTAALLDSLPLGEGDRVVMGVEESGYPASILPGERVVLAPGQTPMPLEGTGDVTISSMGFASDGRFHVRVAYAPGIGHGDLDMGYFLARVYPRDERRTAEEKYWRATVITQVEGGLDVLFPLIKAGEEAELGEVYFYGGYERPGVDIAGPWSIDFPLEHYPSAVLEWTGTLAGRRVDHVTVSPLTVTMDSDDTGGFSTAELTVVLKDGTEVPAACGPGRYANVGEGAGVEVWDAYNTWELERPVEVAEIDHLLLLGEHIPVS</sequence>
<reference evidence="2" key="1">
    <citation type="submission" date="2019-11" db="EMBL/GenBank/DDBJ databases">
        <authorList>
            <person name="Feng L."/>
        </authorList>
    </citation>
    <scope>NUCLEOTIDE SEQUENCE</scope>
    <source>
        <strain evidence="2">FplautiiLFYP42</strain>
    </source>
</reference>
<accession>A0A6N2YVI1</accession>
<keyword evidence="1" id="KW-0472">Membrane</keyword>
<dbReference type="EMBL" id="CACRUB010000015">
    <property type="protein sequence ID" value="VYT70841.1"/>
    <property type="molecule type" value="Genomic_DNA"/>
</dbReference>
<gene>
    <name evidence="2" type="ORF">FPLFYP42_00307</name>
</gene>
<dbReference type="RefSeq" id="WP_156621003.1">
    <property type="nucleotide sequence ID" value="NZ_CACRUB010000015.1"/>
</dbReference>
<name>A0A6N2YVI1_FLAPL</name>
<protein>
    <recommendedName>
        <fullName evidence="3">DUF4179 domain-containing protein</fullName>
    </recommendedName>
</protein>
<dbReference type="AlphaFoldDB" id="A0A6N2YVI1"/>
<proteinExistence type="predicted"/>
<keyword evidence="1" id="KW-1133">Transmembrane helix</keyword>
<evidence type="ECO:0000313" key="2">
    <source>
        <dbReference type="EMBL" id="VYT70841.1"/>
    </source>
</evidence>
<keyword evidence="1" id="KW-0812">Transmembrane</keyword>